<dbReference type="InterPro" id="IPR000702">
    <property type="entry name" value="Ribosomal_uL6-like"/>
</dbReference>
<dbReference type="GO" id="GO:0003735">
    <property type="term" value="F:structural constituent of ribosome"/>
    <property type="evidence" value="ECO:0007669"/>
    <property type="project" value="InterPro"/>
</dbReference>
<evidence type="ECO:0000313" key="6">
    <source>
        <dbReference type="Proteomes" id="UP000298138"/>
    </source>
</evidence>
<accession>A0A4V3SJ88</accession>
<dbReference type="InterPro" id="IPR002358">
    <property type="entry name" value="Ribosomal_uL6_CS"/>
</dbReference>
<dbReference type="InterPro" id="IPR036789">
    <property type="entry name" value="Ribosomal_uL6-like_a/b-dom_sf"/>
</dbReference>
<evidence type="ECO:0000313" key="5">
    <source>
        <dbReference type="EMBL" id="TGZ83065.1"/>
    </source>
</evidence>
<dbReference type="PANTHER" id="PTHR11655">
    <property type="entry name" value="60S/50S RIBOSOMAL PROTEIN L6/L9"/>
    <property type="match status" value="1"/>
</dbReference>
<sequence>MSLPRLRIPLTSVFKPVQFRALSTTPPLLSKIGKTPVTLPPGVTVTESAVYRHGAKEGDRKSTISGPLGTLHLPIPSYLSVFQDPTTRKTSLTVSSPKSREQREMWGRTRALLANHVAGVSEGHVCILRLVGVGYRATVEDRPAAMFPKFIPDAAPQEVKEGEKPKGVSWPIKSVAGGKRQVKSTVDAKGNMKVVNLKVQYAHPVELPVPVGVEASCPVPTRILLQGLDKEVVKQYAAEIRSWRKPEPYKGKGIFVDTETIKLKNRKIK</sequence>
<evidence type="ECO:0000259" key="4">
    <source>
        <dbReference type="Pfam" id="PF00347"/>
    </source>
</evidence>
<keyword evidence="3" id="KW-0687">Ribonucleoprotein</keyword>
<dbReference type="PROSITE" id="PS00525">
    <property type="entry name" value="RIBOSOMAL_L6_1"/>
    <property type="match status" value="1"/>
</dbReference>
<dbReference type="EMBL" id="ML220114">
    <property type="protein sequence ID" value="TGZ83065.1"/>
    <property type="molecule type" value="Genomic_DNA"/>
</dbReference>
<dbReference type="PANTHER" id="PTHR11655:SF14">
    <property type="entry name" value="LARGE RIBOSOMAL SUBUNIT PROTEIN UL6M"/>
    <property type="match status" value="1"/>
</dbReference>
<dbReference type="InterPro" id="IPR020040">
    <property type="entry name" value="Ribosomal_uL6_a/b-dom"/>
</dbReference>
<proteinExistence type="inferred from homology"/>
<evidence type="ECO:0000256" key="1">
    <source>
        <dbReference type="ARBA" id="ARBA00009356"/>
    </source>
</evidence>
<protein>
    <recommendedName>
        <fullName evidence="4">Large ribosomal subunit protein uL6 alpha-beta domain-containing protein</fullName>
    </recommendedName>
</protein>
<dbReference type="FunCoup" id="A0A4V3SJ88">
    <property type="interactions" value="646"/>
</dbReference>
<gene>
    <name evidence="5" type="ORF">EX30DRAFT_339298</name>
</gene>
<keyword evidence="2" id="KW-0689">Ribosomal protein</keyword>
<dbReference type="AlphaFoldDB" id="A0A4V3SJ88"/>
<dbReference type="SUPFAM" id="SSF56053">
    <property type="entry name" value="Ribosomal protein L6"/>
    <property type="match status" value="2"/>
</dbReference>
<dbReference type="Proteomes" id="UP000298138">
    <property type="component" value="Unassembled WGS sequence"/>
</dbReference>
<organism evidence="5 6">
    <name type="scientific">Ascodesmis nigricans</name>
    <dbReference type="NCBI Taxonomy" id="341454"/>
    <lineage>
        <taxon>Eukaryota</taxon>
        <taxon>Fungi</taxon>
        <taxon>Dikarya</taxon>
        <taxon>Ascomycota</taxon>
        <taxon>Pezizomycotina</taxon>
        <taxon>Pezizomycetes</taxon>
        <taxon>Pezizales</taxon>
        <taxon>Ascodesmidaceae</taxon>
        <taxon>Ascodesmis</taxon>
    </lineage>
</organism>
<dbReference type="GO" id="GO:0005762">
    <property type="term" value="C:mitochondrial large ribosomal subunit"/>
    <property type="evidence" value="ECO:0007669"/>
    <property type="project" value="TreeGrafter"/>
</dbReference>
<feature type="domain" description="Large ribosomal subunit protein uL6 alpha-beta" evidence="4">
    <location>
        <begin position="186"/>
        <end position="254"/>
    </location>
</feature>
<dbReference type="GO" id="GO:0019843">
    <property type="term" value="F:rRNA binding"/>
    <property type="evidence" value="ECO:0007669"/>
    <property type="project" value="InterPro"/>
</dbReference>
<dbReference type="Gene3D" id="3.90.930.12">
    <property type="entry name" value="Ribosomal protein L6, alpha-beta domain"/>
    <property type="match status" value="2"/>
</dbReference>
<name>A0A4V3SJ88_9PEZI</name>
<dbReference type="GO" id="GO:0006412">
    <property type="term" value="P:translation"/>
    <property type="evidence" value="ECO:0007669"/>
    <property type="project" value="InterPro"/>
</dbReference>
<reference evidence="5 6" key="1">
    <citation type="submission" date="2019-04" db="EMBL/GenBank/DDBJ databases">
        <title>Comparative genomics and transcriptomics to analyze fruiting body development in filamentous ascomycetes.</title>
        <authorList>
            <consortium name="DOE Joint Genome Institute"/>
            <person name="Lutkenhaus R."/>
            <person name="Traeger S."/>
            <person name="Breuer J."/>
            <person name="Kuo A."/>
            <person name="Lipzen A."/>
            <person name="Pangilinan J."/>
            <person name="Dilworth D."/>
            <person name="Sandor L."/>
            <person name="Poggeler S."/>
            <person name="Barry K."/>
            <person name="Grigoriev I.V."/>
            <person name="Nowrousian M."/>
        </authorList>
    </citation>
    <scope>NUCLEOTIDE SEQUENCE [LARGE SCALE GENOMIC DNA]</scope>
    <source>
        <strain evidence="5 6">CBS 389.68</strain>
    </source>
</reference>
<evidence type="ECO:0000256" key="2">
    <source>
        <dbReference type="ARBA" id="ARBA00022980"/>
    </source>
</evidence>
<comment type="similarity">
    <text evidence="1">Belongs to the universal ribosomal protein uL6 family.</text>
</comment>
<dbReference type="InParanoid" id="A0A4V3SJ88"/>
<dbReference type="Pfam" id="PF00347">
    <property type="entry name" value="Ribosomal_L6"/>
    <property type="match status" value="1"/>
</dbReference>
<dbReference type="OrthoDB" id="540873at2759"/>
<evidence type="ECO:0000256" key="3">
    <source>
        <dbReference type="ARBA" id="ARBA00023274"/>
    </source>
</evidence>
<keyword evidence="6" id="KW-1185">Reference proteome</keyword>
<dbReference type="STRING" id="341454.A0A4V3SJ88"/>